<dbReference type="CDD" id="cd02209">
    <property type="entry name" value="cupin_XRE_C"/>
    <property type="match status" value="1"/>
</dbReference>
<dbReference type="RefSeq" id="WP_281801517.1">
    <property type="nucleotide sequence ID" value="NZ_BSEC01000001.1"/>
</dbReference>
<protein>
    <submittedName>
        <fullName evidence="3">Transcriptional regulator</fullName>
    </submittedName>
</protein>
<dbReference type="GO" id="GO:0003677">
    <property type="term" value="F:DNA binding"/>
    <property type="evidence" value="ECO:0007669"/>
    <property type="project" value="UniProtKB-KW"/>
</dbReference>
<dbReference type="Pfam" id="PF01381">
    <property type="entry name" value="HTH_3"/>
    <property type="match status" value="1"/>
</dbReference>
<proteinExistence type="predicted"/>
<dbReference type="InterPro" id="IPR013096">
    <property type="entry name" value="Cupin_2"/>
</dbReference>
<accession>A0A9W6GSL5</accession>
<dbReference type="EMBL" id="BSEC01000001">
    <property type="protein sequence ID" value="GLI92352.1"/>
    <property type="molecule type" value="Genomic_DNA"/>
</dbReference>
<keyword evidence="4" id="KW-1185">Reference proteome</keyword>
<dbReference type="InterPro" id="IPR050807">
    <property type="entry name" value="TransReg_Diox_bact_type"/>
</dbReference>
<gene>
    <name evidence="3" type="ORF">LMG27198_13440</name>
</gene>
<reference evidence="3" key="1">
    <citation type="journal article" date="2023" name="Int. J. Syst. Evol. Microbiol.">
        <title>Methylocystis iwaonis sp. nov., a type II methane-oxidizing bacterium from surface soil of a rice paddy field in Japan, and emended description of the genus Methylocystis (ex Whittenbury et al. 1970) Bowman et al. 1993.</title>
        <authorList>
            <person name="Kaise H."/>
            <person name="Sawadogo J.B."/>
            <person name="Alam M.S."/>
            <person name="Ueno C."/>
            <person name="Dianou D."/>
            <person name="Shinjo R."/>
            <person name="Asakawa S."/>
        </authorList>
    </citation>
    <scope>NUCLEOTIDE SEQUENCE</scope>
    <source>
        <strain evidence="3">LMG27198</strain>
    </source>
</reference>
<dbReference type="SMART" id="SM00530">
    <property type="entry name" value="HTH_XRE"/>
    <property type="match status" value="1"/>
</dbReference>
<feature type="domain" description="HTH cro/C1-type" evidence="2">
    <location>
        <begin position="24"/>
        <end position="78"/>
    </location>
</feature>
<organism evidence="3 4">
    <name type="scientific">Methylocystis echinoides</name>
    <dbReference type="NCBI Taxonomy" id="29468"/>
    <lineage>
        <taxon>Bacteria</taxon>
        <taxon>Pseudomonadati</taxon>
        <taxon>Pseudomonadota</taxon>
        <taxon>Alphaproteobacteria</taxon>
        <taxon>Hyphomicrobiales</taxon>
        <taxon>Methylocystaceae</taxon>
        <taxon>Methylocystis</taxon>
    </lineage>
</organism>
<dbReference type="Gene3D" id="1.10.260.40">
    <property type="entry name" value="lambda repressor-like DNA-binding domains"/>
    <property type="match status" value="1"/>
</dbReference>
<dbReference type="PANTHER" id="PTHR46797:SF1">
    <property type="entry name" value="METHYLPHOSPHONATE SYNTHASE"/>
    <property type="match status" value="1"/>
</dbReference>
<evidence type="ECO:0000313" key="4">
    <source>
        <dbReference type="Proteomes" id="UP001144323"/>
    </source>
</evidence>
<dbReference type="SUPFAM" id="SSF51182">
    <property type="entry name" value="RmlC-like cupins"/>
    <property type="match status" value="1"/>
</dbReference>
<dbReference type="Pfam" id="PF07883">
    <property type="entry name" value="Cupin_2"/>
    <property type="match status" value="1"/>
</dbReference>
<dbReference type="CDD" id="cd00093">
    <property type="entry name" value="HTH_XRE"/>
    <property type="match status" value="1"/>
</dbReference>
<name>A0A9W6GSL5_9HYPH</name>
<keyword evidence="1" id="KW-0238">DNA-binding</keyword>
<dbReference type="GO" id="GO:0003700">
    <property type="term" value="F:DNA-binding transcription factor activity"/>
    <property type="evidence" value="ECO:0007669"/>
    <property type="project" value="TreeGrafter"/>
</dbReference>
<dbReference type="InterPro" id="IPR011051">
    <property type="entry name" value="RmlC_Cupin_sf"/>
</dbReference>
<dbReference type="Gene3D" id="2.60.120.10">
    <property type="entry name" value="Jelly Rolls"/>
    <property type="match status" value="1"/>
</dbReference>
<dbReference type="PANTHER" id="PTHR46797">
    <property type="entry name" value="HTH-TYPE TRANSCRIPTIONAL REGULATOR"/>
    <property type="match status" value="1"/>
</dbReference>
<dbReference type="InterPro" id="IPR014710">
    <property type="entry name" value="RmlC-like_jellyroll"/>
</dbReference>
<dbReference type="InterPro" id="IPR001387">
    <property type="entry name" value="Cro/C1-type_HTH"/>
</dbReference>
<dbReference type="SUPFAM" id="SSF47413">
    <property type="entry name" value="lambda repressor-like DNA-binding domains"/>
    <property type="match status" value="1"/>
</dbReference>
<evidence type="ECO:0000256" key="1">
    <source>
        <dbReference type="ARBA" id="ARBA00023125"/>
    </source>
</evidence>
<comment type="caution">
    <text evidence="3">The sequence shown here is derived from an EMBL/GenBank/DDBJ whole genome shotgun (WGS) entry which is preliminary data.</text>
</comment>
<dbReference type="InterPro" id="IPR010982">
    <property type="entry name" value="Lambda_DNA-bd_dom_sf"/>
</dbReference>
<dbReference type="AlphaFoldDB" id="A0A9W6GSL5"/>
<evidence type="ECO:0000259" key="2">
    <source>
        <dbReference type="PROSITE" id="PS50943"/>
    </source>
</evidence>
<evidence type="ECO:0000313" key="3">
    <source>
        <dbReference type="EMBL" id="GLI92352.1"/>
    </source>
</evidence>
<dbReference type="PROSITE" id="PS50943">
    <property type="entry name" value="HTH_CROC1"/>
    <property type="match status" value="1"/>
</dbReference>
<dbReference type="Proteomes" id="UP001144323">
    <property type="component" value="Unassembled WGS sequence"/>
</dbReference>
<sequence length="205" mass="22429">MTEGRHRAKAGAEGAVAATIAKRLRQLIAQKGHSFERLAELSGIDPAELLRIEEGAVTPTINHLWRIANALGIPFGSLVASTGRRDVLVVRNNQRQSVTSHDGNFKTRPLFPYDSARPVEFYEIEIAPGHRHHVEAHAPGTKENLVVANGSLEVTVGREAAQTLMAGDAIDFLADVPHSYRNLHSEPVVAYLVISYEPDARKDAF</sequence>
<dbReference type="GO" id="GO:0005829">
    <property type="term" value="C:cytosol"/>
    <property type="evidence" value="ECO:0007669"/>
    <property type="project" value="TreeGrafter"/>
</dbReference>